<dbReference type="OrthoDB" id="1666683at2"/>
<dbReference type="GO" id="GO:0015643">
    <property type="term" value="F:toxic substance binding"/>
    <property type="evidence" value="ECO:0007669"/>
    <property type="project" value="InterPro"/>
</dbReference>
<comment type="caution">
    <text evidence="3">The sequence shown here is derived from an EMBL/GenBank/DDBJ whole genome shotgun (WGS) entry which is preliminary data.</text>
</comment>
<dbReference type="AlphaFoldDB" id="A0A2T4U024"/>
<evidence type="ECO:0000256" key="1">
    <source>
        <dbReference type="ARBA" id="ARBA00010562"/>
    </source>
</evidence>
<dbReference type="InterPro" id="IPR013321">
    <property type="entry name" value="Arc_rbn_hlx_hlx"/>
</dbReference>
<dbReference type="PANTHER" id="PTHR38781">
    <property type="entry name" value="ANTITOXIN DINJ-RELATED"/>
    <property type="match status" value="1"/>
</dbReference>
<protein>
    <submittedName>
        <fullName evidence="3">Type II toxin-antitoxin system antitoxin, RelB/DinJ family</fullName>
    </submittedName>
</protein>
<evidence type="ECO:0000256" key="2">
    <source>
        <dbReference type="ARBA" id="ARBA00022649"/>
    </source>
</evidence>
<sequence length="86" mass="9697">MSKTAMVRARLEPDLKNHAESVFHRLGLNATQAITIFYRQVELRDGLPFDVVVPTATTKRTFEASETGRDLVVCDDADDMFRKLGI</sequence>
<dbReference type="EMBL" id="NVQC01000013">
    <property type="protein sequence ID" value="PTL36723.1"/>
    <property type="molecule type" value="Genomic_DNA"/>
</dbReference>
<dbReference type="Proteomes" id="UP000241436">
    <property type="component" value="Unassembled WGS sequence"/>
</dbReference>
<dbReference type="GO" id="GO:0006355">
    <property type="term" value="P:regulation of DNA-templated transcription"/>
    <property type="evidence" value="ECO:0007669"/>
    <property type="project" value="InterPro"/>
</dbReference>
<accession>A0A2T4U024</accession>
<dbReference type="InterPro" id="IPR007337">
    <property type="entry name" value="RelB/DinJ"/>
</dbReference>
<reference evidence="3 4" key="1">
    <citation type="submission" date="2017-09" db="EMBL/GenBank/DDBJ databases">
        <title>Bloom of a denitrifying methanotroph, Candidatus Methylomirabilis limnetica, in a deep stratified lake.</title>
        <authorList>
            <person name="Graf J.S."/>
            <person name="Marchant H.K."/>
            <person name="Tienken D."/>
            <person name="Hach P.F."/>
            <person name="Brand A."/>
            <person name="Schubert C.J."/>
            <person name="Kuypers M.M."/>
            <person name="Milucka J."/>
        </authorList>
    </citation>
    <scope>NUCLEOTIDE SEQUENCE [LARGE SCALE GENOMIC DNA]</scope>
    <source>
        <strain evidence="3 4">Zug</strain>
    </source>
</reference>
<evidence type="ECO:0000313" key="4">
    <source>
        <dbReference type="Proteomes" id="UP000241436"/>
    </source>
</evidence>
<name>A0A2T4U024_9BACT</name>
<dbReference type="PIRSF" id="PIRSF003108">
    <property type="entry name" value="DinJ"/>
    <property type="match status" value="1"/>
</dbReference>
<organism evidence="3 4">
    <name type="scientific">Candidatus Methylomirabilis limnetica</name>
    <dbReference type="NCBI Taxonomy" id="2033718"/>
    <lineage>
        <taxon>Bacteria</taxon>
        <taxon>Candidatus Methylomirabilota</taxon>
        <taxon>Candidatus Methylomirabilia</taxon>
        <taxon>Candidatus Methylomirabilales</taxon>
        <taxon>Candidatus Methylomirabilaceae</taxon>
        <taxon>Candidatus Methylomirabilis</taxon>
    </lineage>
</organism>
<dbReference type="NCBIfam" id="TIGR02384">
    <property type="entry name" value="RelB_DinJ"/>
    <property type="match status" value="1"/>
</dbReference>
<dbReference type="Pfam" id="PF04221">
    <property type="entry name" value="RelB"/>
    <property type="match status" value="1"/>
</dbReference>
<dbReference type="PANTHER" id="PTHR38781:SF1">
    <property type="entry name" value="ANTITOXIN DINJ-RELATED"/>
    <property type="match status" value="1"/>
</dbReference>
<dbReference type="Gene3D" id="1.10.1220.10">
    <property type="entry name" value="Met repressor-like"/>
    <property type="match status" value="1"/>
</dbReference>
<evidence type="ECO:0000313" key="3">
    <source>
        <dbReference type="EMBL" id="PTL36723.1"/>
    </source>
</evidence>
<proteinExistence type="inferred from homology"/>
<comment type="similarity">
    <text evidence="1">Belongs to the RelB/DinJ antitoxin family.</text>
</comment>
<gene>
    <name evidence="3" type="ORF">CLG94_03365</name>
</gene>
<reference evidence="4" key="2">
    <citation type="journal article" date="2018" name="Environ. Microbiol.">
        <title>Bloom of a denitrifying methanotroph, 'Candidatus Methylomirabilis limnetica', in a deep stratified lake.</title>
        <authorList>
            <person name="Graf J.S."/>
            <person name="Mayr M.J."/>
            <person name="Marchant H.K."/>
            <person name="Tienken D."/>
            <person name="Hach P.F."/>
            <person name="Brand A."/>
            <person name="Schubert C.J."/>
            <person name="Kuypers M.M."/>
            <person name="Milucka J."/>
        </authorList>
    </citation>
    <scope>NUCLEOTIDE SEQUENCE [LARGE SCALE GENOMIC DNA]</scope>
    <source>
        <strain evidence="4">Zug</strain>
    </source>
</reference>
<keyword evidence="4" id="KW-1185">Reference proteome</keyword>
<dbReference type="InterPro" id="IPR026262">
    <property type="entry name" value="DinJ"/>
</dbReference>
<dbReference type="GO" id="GO:0006351">
    <property type="term" value="P:DNA-templated transcription"/>
    <property type="evidence" value="ECO:0007669"/>
    <property type="project" value="TreeGrafter"/>
</dbReference>
<dbReference type="GO" id="GO:0000987">
    <property type="term" value="F:cis-regulatory region sequence-specific DNA binding"/>
    <property type="evidence" value="ECO:0007669"/>
    <property type="project" value="InterPro"/>
</dbReference>
<keyword evidence="2" id="KW-1277">Toxin-antitoxin system</keyword>
<dbReference type="GO" id="GO:0044010">
    <property type="term" value="P:single-species biofilm formation"/>
    <property type="evidence" value="ECO:0007669"/>
    <property type="project" value="InterPro"/>
</dbReference>
<dbReference type="RefSeq" id="WP_107561477.1">
    <property type="nucleotide sequence ID" value="NZ_NVQC01000013.1"/>
</dbReference>